<evidence type="ECO:0000313" key="2">
    <source>
        <dbReference type="EMBL" id="MBC8176918.1"/>
    </source>
</evidence>
<dbReference type="EMBL" id="JACNJD010000174">
    <property type="protein sequence ID" value="MBC8176918.1"/>
    <property type="molecule type" value="Genomic_DNA"/>
</dbReference>
<organism evidence="2 3">
    <name type="scientific">Candidatus Desulfacyla euxinica</name>
    <dbReference type="NCBI Taxonomy" id="2841693"/>
    <lineage>
        <taxon>Bacteria</taxon>
        <taxon>Deltaproteobacteria</taxon>
        <taxon>Candidatus Desulfacyla</taxon>
    </lineage>
</organism>
<protein>
    <submittedName>
        <fullName evidence="2">Alpha/beta hydrolase</fullName>
    </submittedName>
</protein>
<dbReference type="InterPro" id="IPR022742">
    <property type="entry name" value="Hydrolase_4"/>
</dbReference>
<dbReference type="AlphaFoldDB" id="A0A8J6T7X3"/>
<dbReference type="Proteomes" id="UP000650524">
    <property type="component" value="Unassembled WGS sequence"/>
</dbReference>
<proteinExistence type="predicted"/>
<feature type="domain" description="Serine aminopeptidase S33" evidence="1">
    <location>
        <begin position="38"/>
        <end position="133"/>
    </location>
</feature>
<dbReference type="SUPFAM" id="SSF53474">
    <property type="entry name" value="alpha/beta-Hydrolases"/>
    <property type="match status" value="1"/>
</dbReference>
<accession>A0A8J6T7X3</accession>
<dbReference type="GO" id="GO:0016787">
    <property type="term" value="F:hydrolase activity"/>
    <property type="evidence" value="ECO:0007669"/>
    <property type="project" value="UniProtKB-KW"/>
</dbReference>
<dbReference type="Pfam" id="PF12146">
    <property type="entry name" value="Hydrolase_4"/>
    <property type="match status" value="1"/>
</dbReference>
<sequence length="205" mass="22906">MKDERIFFKSQDLKIEGLINEGQSENGVVVTHPHPLYGGEMHSNVVESVVRAYGEKGYTTLRFNFRGVGKSEGRYDNGSGEQEDVRAAVAFLNELGKMSIDLAGYSFGAWVNAQCIERLTDVKRMVMVSPPVNFIDFSFLKYCAKIRLVISGSEDDIAPPSMIKDMIPVWNPKAEFNIINGADHFYLGKTSEIERMIGDLIDLEG</sequence>
<evidence type="ECO:0000313" key="3">
    <source>
        <dbReference type="Proteomes" id="UP000650524"/>
    </source>
</evidence>
<comment type="caution">
    <text evidence="2">The sequence shown here is derived from an EMBL/GenBank/DDBJ whole genome shotgun (WGS) entry which is preliminary data.</text>
</comment>
<dbReference type="PANTHER" id="PTHR42103:SF2">
    <property type="entry name" value="AB HYDROLASE-1 DOMAIN-CONTAINING PROTEIN"/>
    <property type="match status" value="1"/>
</dbReference>
<name>A0A8J6T7X3_9DELT</name>
<evidence type="ECO:0000259" key="1">
    <source>
        <dbReference type="Pfam" id="PF12146"/>
    </source>
</evidence>
<dbReference type="PANTHER" id="PTHR42103">
    <property type="entry name" value="ALPHA/BETA-HYDROLASES SUPERFAMILY PROTEIN"/>
    <property type="match status" value="1"/>
</dbReference>
<keyword evidence="2" id="KW-0378">Hydrolase</keyword>
<reference evidence="2 3" key="1">
    <citation type="submission" date="2020-08" db="EMBL/GenBank/DDBJ databases">
        <title>Bridging the membrane lipid divide: bacteria of the FCB group superphylum have the potential to synthesize archaeal ether lipids.</title>
        <authorList>
            <person name="Villanueva L."/>
            <person name="Von Meijenfeldt F.A.B."/>
            <person name="Westbye A.B."/>
            <person name="Yadav S."/>
            <person name="Hopmans E.C."/>
            <person name="Dutilh B.E."/>
            <person name="Sinninghe Damste J.S."/>
        </authorList>
    </citation>
    <scope>NUCLEOTIDE SEQUENCE [LARGE SCALE GENOMIC DNA]</scope>
    <source>
        <strain evidence="2">NIOZ-UU27</strain>
    </source>
</reference>
<dbReference type="Gene3D" id="3.40.50.1820">
    <property type="entry name" value="alpha/beta hydrolase"/>
    <property type="match status" value="1"/>
</dbReference>
<gene>
    <name evidence="2" type="ORF">H8E19_05890</name>
</gene>
<dbReference type="InterPro" id="IPR029058">
    <property type="entry name" value="AB_hydrolase_fold"/>
</dbReference>